<keyword evidence="1" id="KW-0472">Membrane</keyword>
<dbReference type="Proteomes" id="UP001602245">
    <property type="component" value="Unassembled WGS sequence"/>
</dbReference>
<feature type="transmembrane region" description="Helical" evidence="1">
    <location>
        <begin position="90"/>
        <end position="112"/>
    </location>
</feature>
<evidence type="ECO:0000313" key="2">
    <source>
        <dbReference type="EMBL" id="MFF5289961.1"/>
    </source>
</evidence>
<feature type="transmembrane region" description="Helical" evidence="1">
    <location>
        <begin position="59"/>
        <end position="78"/>
    </location>
</feature>
<reference evidence="2 3" key="1">
    <citation type="submission" date="2024-10" db="EMBL/GenBank/DDBJ databases">
        <title>The Natural Products Discovery Center: Release of the First 8490 Sequenced Strains for Exploring Actinobacteria Biosynthetic Diversity.</title>
        <authorList>
            <person name="Kalkreuter E."/>
            <person name="Kautsar S.A."/>
            <person name="Yang D."/>
            <person name="Bader C.D."/>
            <person name="Teijaro C.N."/>
            <person name="Fluegel L."/>
            <person name="Davis C.M."/>
            <person name="Simpson J.R."/>
            <person name="Lauterbach L."/>
            <person name="Steele A.D."/>
            <person name="Gui C."/>
            <person name="Meng S."/>
            <person name="Li G."/>
            <person name="Viehrig K."/>
            <person name="Ye F."/>
            <person name="Su P."/>
            <person name="Kiefer A.F."/>
            <person name="Nichols A."/>
            <person name="Cepeda A.J."/>
            <person name="Yan W."/>
            <person name="Fan B."/>
            <person name="Jiang Y."/>
            <person name="Adhikari A."/>
            <person name="Zheng C.-J."/>
            <person name="Schuster L."/>
            <person name="Cowan T.M."/>
            <person name="Smanski M.J."/>
            <person name="Chevrette M.G."/>
            <person name="De Carvalho L.P.S."/>
            <person name="Shen B."/>
        </authorList>
    </citation>
    <scope>NUCLEOTIDE SEQUENCE [LARGE SCALE GENOMIC DNA]</scope>
    <source>
        <strain evidence="2 3">NPDC000087</strain>
    </source>
</reference>
<comment type="caution">
    <text evidence="2">The sequence shown here is derived from an EMBL/GenBank/DDBJ whole genome shotgun (WGS) entry which is preliminary data.</text>
</comment>
<dbReference type="RefSeq" id="WP_020511506.1">
    <property type="nucleotide sequence ID" value="NZ_JBIAZU010000002.1"/>
</dbReference>
<proteinExistence type="predicted"/>
<organism evidence="2 3">
    <name type="scientific">Paractinoplanes globisporus</name>
    <dbReference type="NCBI Taxonomy" id="113565"/>
    <lineage>
        <taxon>Bacteria</taxon>
        <taxon>Bacillati</taxon>
        <taxon>Actinomycetota</taxon>
        <taxon>Actinomycetes</taxon>
        <taxon>Micromonosporales</taxon>
        <taxon>Micromonosporaceae</taxon>
        <taxon>Paractinoplanes</taxon>
    </lineage>
</organism>
<evidence type="ECO:0000256" key="1">
    <source>
        <dbReference type="SAM" id="Phobius"/>
    </source>
</evidence>
<gene>
    <name evidence="2" type="ORF">ACFY35_10995</name>
</gene>
<feature type="transmembrane region" description="Helical" evidence="1">
    <location>
        <begin position="12"/>
        <end position="31"/>
    </location>
</feature>
<keyword evidence="1" id="KW-1133">Transmembrane helix</keyword>
<accession>A0ABW6W9H6</accession>
<sequence>MIGKGSRPSALGGFWALLVGGVAIGGLLLFLRPVTQRAECPNYGGNGNASAFANSAWDLYLPLVLLVWVVLIGVEQALPVTWRGRGGGEIAARAVGAVVVAVVGSCCLFLSLGTVCR</sequence>
<protein>
    <submittedName>
        <fullName evidence="2">Uncharacterized protein</fullName>
    </submittedName>
</protein>
<keyword evidence="1" id="KW-0812">Transmembrane</keyword>
<dbReference type="EMBL" id="JBIAZU010000002">
    <property type="protein sequence ID" value="MFF5289961.1"/>
    <property type="molecule type" value="Genomic_DNA"/>
</dbReference>
<keyword evidence="3" id="KW-1185">Reference proteome</keyword>
<evidence type="ECO:0000313" key="3">
    <source>
        <dbReference type="Proteomes" id="UP001602245"/>
    </source>
</evidence>
<name>A0ABW6W9H6_9ACTN</name>